<organism evidence="6 7">
    <name type="scientific">Bacillus thermozeamaize</name>
    <dbReference type="NCBI Taxonomy" id="230954"/>
    <lineage>
        <taxon>Bacteria</taxon>
        <taxon>Bacillati</taxon>
        <taxon>Bacillota</taxon>
        <taxon>Bacilli</taxon>
        <taxon>Bacillales</taxon>
        <taxon>Bacillaceae</taxon>
        <taxon>Bacillus</taxon>
    </lineage>
</organism>
<comment type="subcellular location">
    <subcellularLocation>
        <location evidence="5">Cytoplasm</location>
    </subcellularLocation>
    <text evidence="5">Localizes to the division site, in a FtsZ-dependent manner.</text>
</comment>
<dbReference type="GO" id="GO:0000917">
    <property type="term" value="P:division septum assembly"/>
    <property type="evidence" value="ECO:0007669"/>
    <property type="project" value="UniProtKB-KW"/>
</dbReference>
<dbReference type="PANTHER" id="PTHR35798:SF1">
    <property type="entry name" value="CELL DIVISION PROTEIN SEPF"/>
    <property type="match status" value="1"/>
</dbReference>
<protein>
    <recommendedName>
        <fullName evidence="5">Cell division protein SepF</fullName>
    </recommendedName>
</protein>
<dbReference type="Proteomes" id="UP000196475">
    <property type="component" value="Unassembled WGS sequence"/>
</dbReference>
<dbReference type="GO" id="GO:0043093">
    <property type="term" value="P:FtsZ-dependent cytokinesis"/>
    <property type="evidence" value="ECO:0007669"/>
    <property type="project" value="UniProtKB-UniRule"/>
</dbReference>
<evidence type="ECO:0000256" key="4">
    <source>
        <dbReference type="ARBA" id="ARBA00044936"/>
    </source>
</evidence>
<evidence type="ECO:0000256" key="1">
    <source>
        <dbReference type="ARBA" id="ARBA00022618"/>
    </source>
</evidence>
<gene>
    <name evidence="5" type="primary">sepF</name>
    <name evidence="6" type="ORF">BAA01_13125</name>
</gene>
<dbReference type="InterPro" id="IPR023052">
    <property type="entry name" value="Cell_div_SepF"/>
</dbReference>
<comment type="caution">
    <text evidence="6">The sequence shown here is derived from an EMBL/GenBank/DDBJ whole genome shotgun (WGS) entry which is preliminary data.</text>
</comment>
<dbReference type="AlphaFoldDB" id="A0A1Y3PK77"/>
<dbReference type="InterPro" id="IPR038594">
    <property type="entry name" value="SepF-like_sf"/>
</dbReference>
<comment type="similarity">
    <text evidence="5">Belongs to the SepF family.</text>
</comment>
<accession>A0A1Y3PK77</accession>
<comment type="subunit">
    <text evidence="5">Homodimer. Interacts with FtsZ.</text>
</comment>
<keyword evidence="2 5" id="KW-0717">Septation</keyword>
<sequence length="133" mass="15260">MGMLTRIMHFFGLQDEVEEVYEEVAEEQVVLPNKRQQKVVSIHSQPTVRVILCEPQSYEEAQVIADHLRNRRPVVVNLQRMRKEQARRIVDFLSGTVYALSGQIQKVGADIFMCTPDNVEMEGSITDLLTQDT</sequence>
<dbReference type="PANTHER" id="PTHR35798">
    <property type="entry name" value="CELL DIVISION PROTEIN SEPF"/>
    <property type="match status" value="1"/>
</dbReference>
<evidence type="ECO:0000256" key="2">
    <source>
        <dbReference type="ARBA" id="ARBA00023210"/>
    </source>
</evidence>
<dbReference type="Gene3D" id="3.30.110.150">
    <property type="entry name" value="SepF-like protein"/>
    <property type="match status" value="1"/>
</dbReference>
<keyword evidence="1 5" id="KW-0132">Cell division</keyword>
<evidence type="ECO:0000256" key="5">
    <source>
        <dbReference type="HAMAP-Rule" id="MF_01197"/>
    </source>
</evidence>
<comment type="function">
    <text evidence="4 5">Cell division protein that is part of the divisome complex and is recruited early to the Z-ring. Probably stimulates Z-ring formation, perhaps through the cross-linking of FtsZ protofilaments. Its function overlaps with FtsA.</text>
</comment>
<reference evidence="7" key="1">
    <citation type="submission" date="2016-06" db="EMBL/GenBank/DDBJ databases">
        <authorList>
            <person name="Nascimento L."/>
            <person name="Pereira R.V."/>
            <person name="Martins L.F."/>
            <person name="Quaggio R.B."/>
            <person name="Silva A.M."/>
            <person name="Setubal J.C."/>
        </authorList>
    </citation>
    <scope>NUCLEOTIDE SEQUENCE [LARGE SCALE GENOMIC DNA]</scope>
</reference>
<dbReference type="InterPro" id="IPR007561">
    <property type="entry name" value="Cell_div_SepF/SepF-rel"/>
</dbReference>
<keyword evidence="3 5" id="KW-0131">Cell cycle</keyword>
<dbReference type="Pfam" id="PF04472">
    <property type="entry name" value="SepF"/>
    <property type="match status" value="1"/>
</dbReference>
<evidence type="ECO:0000313" key="6">
    <source>
        <dbReference type="EMBL" id="OUM87743.1"/>
    </source>
</evidence>
<evidence type="ECO:0000313" key="7">
    <source>
        <dbReference type="Proteomes" id="UP000196475"/>
    </source>
</evidence>
<evidence type="ECO:0000256" key="3">
    <source>
        <dbReference type="ARBA" id="ARBA00023306"/>
    </source>
</evidence>
<dbReference type="GO" id="GO:0005737">
    <property type="term" value="C:cytoplasm"/>
    <property type="evidence" value="ECO:0007669"/>
    <property type="project" value="UniProtKB-SubCell"/>
</dbReference>
<name>A0A1Y3PK77_9BACI</name>
<keyword evidence="5" id="KW-0963">Cytoplasm</keyword>
<proteinExistence type="inferred from homology"/>
<dbReference type="HAMAP" id="MF_01197">
    <property type="entry name" value="SepF"/>
    <property type="match status" value="1"/>
</dbReference>
<dbReference type="EMBL" id="LZRT01000070">
    <property type="protein sequence ID" value="OUM87743.1"/>
    <property type="molecule type" value="Genomic_DNA"/>
</dbReference>